<proteinExistence type="predicted"/>
<name>A0A848DNN2_9PSEU</name>
<evidence type="ECO:0000256" key="1">
    <source>
        <dbReference type="ARBA" id="ARBA00004613"/>
    </source>
</evidence>
<dbReference type="GO" id="GO:0004601">
    <property type="term" value="F:peroxidase activity"/>
    <property type="evidence" value="ECO:0007669"/>
    <property type="project" value="UniProtKB-KW"/>
</dbReference>
<evidence type="ECO:0000256" key="3">
    <source>
        <dbReference type="ARBA" id="ARBA00023180"/>
    </source>
</evidence>
<protein>
    <submittedName>
        <fullName evidence="5">Peroxidase</fullName>
    </submittedName>
</protein>
<dbReference type="InterPro" id="IPR006311">
    <property type="entry name" value="TAT_signal"/>
</dbReference>
<reference evidence="5 6" key="1">
    <citation type="submission" date="2020-04" db="EMBL/GenBank/DDBJ databases">
        <authorList>
            <person name="Klaysubun C."/>
            <person name="Duangmal K."/>
            <person name="Lipun K."/>
        </authorList>
    </citation>
    <scope>NUCLEOTIDE SEQUENCE [LARGE SCALE GENOMIC DNA]</scope>
    <source>
        <strain evidence="5 6">DSM 45300</strain>
    </source>
</reference>
<keyword evidence="3" id="KW-0325">Glycoprotein</keyword>
<comment type="caution">
    <text evidence="5">The sequence shown here is derived from an EMBL/GenBank/DDBJ whole genome shotgun (WGS) entry which is preliminary data.</text>
</comment>
<keyword evidence="5" id="KW-0560">Oxidoreductase</keyword>
<dbReference type="PANTHER" id="PTHR11475">
    <property type="entry name" value="OXIDASE/PEROXIDASE"/>
    <property type="match status" value="1"/>
</dbReference>
<organism evidence="5 6">
    <name type="scientific">Pseudonocardia bannensis</name>
    <dbReference type="NCBI Taxonomy" id="630973"/>
    <lineage>
        <taxon>Bacteria</taxon>
        <taxon>Bacillati</taxon>
        <taxon>Actinomycetota</taxon>
        <taxon>Actinomycetes</taxon>
        <taxon>Pseudonocardiales</taxon>
        <taxon>Pseudonocardiaceae</taxon>
        <taxon>Pseudonocardia</taxon>
    </lineage>
</organism>
<dbReference type="InterPro" id="IPR037120">
    <property type="entry name" value="Haem_peroxidase_sf_animal"/>
</dbReference>
<dbReference type="EMBL" id="JAAXKZ010000089">
    <property type="protein sequence ID" value="NMH93964.1"/>
    <property type="molecule type" value="Genomic_DNA"/>
</dbReference>
<comment type="subcellular location">
    <subcellularLocation>
        <location evidence="1">Secreted</location>
    </subcellularLocation>
</comment>
<dbReference type="RefSeq" id="WP_169414659.1">
    <property type="nucleotide sequence ID" value="NZ_JAAXKZ010000089.1"/>
</dbReference>
<keyword evidence="2" id="KW-0964">Secreted</keyword>
<feature type="compositionally biased region" description="Basic and acidic residues" evidence="4">
    <location>
        <begin position="534"/>
        <end position="563"/>
    </location>
</feature>
<keyword evidence="5" id="KW-0575">Peroxidase</keyword>
<keyword evidence="6" id="KW-1185">Reference proteome</keyword>
<dbReference type="AlphaFoldDB" id="A0A848DNN2"/>
<dbReference type="SUPFAM" id="SSF48113">
    <property type="entry name" value="Heme-dependent peroxidases"/>
    <property type="match status" value="1"/>
</dbReference>
<dbReference type="GO" id="GO:0005576">
    <property type="term" value="C:extracellular region"/>
    <property type="evidence" value="ECO:0007669"/>
    <property type="project" value="UniProtKB-SubCell"/>
</dbReference>
<dbReference type="Pfam" id="PF03098">
    <property type="entry name" value="An_peroxidase"/>
    <property type="match status" value="1"/>
</dbReference>
<evidence type="ECO:0000313" key="6">
    <source>
        <dbReference type="Proteomes" id="UP000586918"/>
    </source>
</evidence>
<dbReference type="GO" id="GO:0020037">
    <property type="term" value="F:heme binding"/>
    <property type="evidence" value="ECO:0007669"/>
    <property type="project" value="InterPro"/>
</dbReference>
<dbReference type="CDD" id="cd09819">
    <property type="entry name" value="An_peroxidase_bacterial_1"/>
    <property type="match status" value="1"/>
</dbReference>
<dbReference type="Gene3D" id="1.10.640.10">
    <property type="entry name" value="Haem peroxidase domain superfamily, animal type"/>
    <property type="match status" value="1"/>
</dbReference>
<dbReference type="InterPro" id="IPR010255">
    <property type="entry name" value="Haem_peroxidase_sf"/>
</dbReference>
<feature type="compositionally biased region" description="Low complexity" evidence="4">
    <location>
        <begin position="571"/>
        <end position="582"/>
    </location>
</feature>
<dbReference type="Proteomes" id="UP000586918">
    <property type="component" value="Unassembled WGS sequence"/>
</dbReference>
<dbReference type="PROSITE" id="PS51318">
    <property type="entry name" value="TAT"/>
    <property type="match status" value="1"/>
</dbReference>
<dbReference type="GO" id="GO:0006979">
    <property type="term" value="P:response to oxidative stress"/>
    <property type="evidence" value="ECO:0007669"/>
    <property type="project" value="InterPro"/>
</dbReference>
<dbReference type="PANTHER" id="PTHR11475:SF4">
    <property type="entry name" value="CHORION PEROXIDASE"/>
    <property type="match status" value="1"/>
</dbReference>
<feature type="region of interest" description="Disordered" evidence="4">
    <location>
        <begin position="534"/>
        <end position="582"/>
    </location>
</feature>
<dbReference type="InterPro" id="IPR019791">
    <property type="entry name" value="Haem_peroxidase_animal"/>
</dbReference>
<evidence type="ECO:0000313" key="5">
    <source>
        <dbReference type="EMBL" id="NMH93964.1"/>
    </source>
</evidence>
<evidence type="ECO:0000256" key="4">
    <source>
        <dbReference type="SAM" id="MobiDB-lite"/>
    </source>
</evidence>
<gene>
    <name evidence="5" type="ORF">HF519_20770</name>
</gene>
<accession>A0A848DNN2</accession>
<sequence length="582" mass="63732">MQGRSTENMGGCPFSGAATVTDQRVSRRRVLAGAAGLATLPVLAGVGGTAVAAPSGPVAAPAPTQAVRGRARAMRGAHGIGDPRGSDIAVRFGRDREARFGVMFKRLPAFNPPDALLTALALRMNDGKQPLSDVKDSDVEFDNVSMPAGYIYFGQFIDHDMTRDKTPLTLQKQDPRGMVNYDTPKFDLGSLYGGGPAANPELYDPAKPGYMLVNFHDGVHDLPRDDVGAAYLGDPRNDENLIVAQLHVVFLRLHNKFRDQGKTFEQAQQLVRWHYQWLIVNDFLARIAGKNVVNSLLRRRGKGPIQFTGRLYQPRNPNRPYMPVEYAGAAYRFGHSMIRAEYEVQDGHTVPIFAPDGYEDLRGSRPIPENMWIDWNYFFDIPGMSTPDDRNMARLIDTQLSLPLFTLPSTVVAPTAGAIIALAERNLLRGKRLGLPAGQDVAVAMGIKPLSNAQLGLTEPGWKGKAPLWFYILKESELLGGTKLGPVGGRIVAEVILGLMALDRTSYFNRNPEFNPGGSFAMGDLILMADAIDERAREVKPEEPHPEEPHPEEPEAPEEPHPEEPEDEADPAALPEPASPTV</sequence>
<evidence type="ECO:0000256" key="2">
    <source>
        <dbReference type="ARBA" id="ARBA00022525"/>
    </source>
</evidence>